<reference evidence="2 3" key="1">
    <citation type="submission" date="2023-11" db="EMBL/GenBank/DDBJ databases">
        <title>Halocaridina rubra genome assembly.</title>
        <authorList>
            <person name="Smith C."/>
        </authorList>
    </citation>
    <scope>NUCLEOTIDE SEQUENCE [LARGE SCALE GENOMIC DNA]</scope>
    <source>
        <strain evidence="2">EP-1</strain>
        <tissue evidence="2">Whole</tissue>
    </source>
</reference>
<feature type="region of interest" description="Disordered" evidence="1">
    <location>
        <begin position="1"/>
        <end position="27"/>
    </location>
</feature>
<evidence type="ECO:0000313" key="2">
    <source>
        <dbReference type="EMBL" id="KAK7065970.1"/>
    </source>
</evidence>
<evidence type="ECO:0000256" key="1">
    <source>
        <dbReference type="SAM" id="MobiDB-lite"/>
    </source>
</evidence>
<organism evidence="2 3">
    <name type="scientific">Halocaridina rubra</name>
    <name type="common">Hawaiian red shrimp</name>
    <dbReference type="NCBI Taxonomy" id="373956"/>
    <lineage>
        <taxon>Eukaryota</taxon>
        <taxon>Metazoa</taxon>
        <taxon>Ecdysozoa</taxon>
        <taxon>Arthropoda</taxon>
        <taxon>Crustacea</taxon>
        <taxon>Multicrustacea</taxon>
        <taxon>Malacostraca</taxon>
        <taxon>Eumalacostraca</taxon>
        <taxon>Eucarida</taxon>
        <taxon>Decapoda</taxon>
        <taxon>Pleocyemata</taxon>
        <taxon>Caridea</taxon>
        <taxon>Atyoidea</taxon>
        <taxon>Atyidae</taxon>
        <taxon>Halocaridina</taxon>
    </lineage>
</organism>
<evidence type="ECO:0000313" key="3">
    <source>
        <dbReference type="Proteomes" id="UP001381693"/>
    </source>
</evidence>
<dbReference type="Proteomes" id="UP001381693">
    <property type="component" value="Unassembled WGS sequence"/>
</dbReference>
<dbReference type="AlphaFoldDB" id="A0AAN8WGN4"/>
<comment type="caution">
    <text evidence="2">The sequence shown here is derived from an EMBL/GenBank/DDBJ whole genome shotgun (WGS) entry which is preliminary data.</text>
</comment>
<keyword evidence="3" id="KW-1185">Reference proteome</keyword>
<accession>A0AAN8WGN4</accession>
<sequence length="72" mass="7852">MNGQARNLRIAQPGSTNGQKADPNNPEARKLVYNAYREMLSKKHAATTVLVDNAPQELVTKDEGVGARVESM</sequence>
<gene>
    <name evidence="2" type="ORF">SK128_017800</name>
</gene>
<proteinExistence type="predicted"/>
<name>A0AAN8WGN4_HALRR</name>
<dbReference type="EMBL" id="JAXCGZ010019578">
    <property type="protein sequence ID" value="KAK7065970.1"/>
    <property type="molecule type" value="Genomic_DNA"/>
</dbReference>
<protein>
    <submittedName>
        <fullName evidence="2">Uncharacterized protein</fullName>
    </submittedName>
</protein>
<feature type="non-terminal residue" evidence="2">
    <location>
        <position position="72"/>
    </location>
</feature>